<proteinExistence type="inferred from homology"/>
<comment type="catalytic activity">
    <reaction evidence="1">
        <text>thiamine phosphate + ATP = thiamine diphosphate + ADP</text>
        <dbReference type="Rhea" id="RHEA:15913"/>
        <dbReference type="ChEBI" id="CHEBI:30616"/>
        <dbReference type="ChEBI" id="CHEBI:37575"/>
        <dbReference type="ChEBI" id="CHEBI:58937"/>
        <dbReference type="ChEBI" id="CHEBI:456216"/>
        <dbReference type="EC" id="2.7.4.16"/>
    </reaction>
</comment>
<organism evidence="4 5">
    <name type="scientific">Halalkalibacter wakoensis JCM 9140</name>
    <dbReference type="NCBI Taxonomy" id="1236970"/>
    <lineage>
        <taxon>Bacteria</taxon>
        <taxon>Bacillati</taxon>
        <taxon>Bacillota</taxon>
        <taxon>Bacilli</taxon>
        <taxon>Bacillales</taxon>
        <taxon>Bacillaceae</taxon>
        <taxon>Halalkalibacter</taxon>
    </lineage>
</organism>
<accession>W4Q5A6</accession>
<dbReference type="EMBL" id="BAUT01000044">
    <property type="protein sequence ID" value="GAE27276.1"/>
    <property type="molecule type" value="Genomic_DNA"/>
</dbReference>
<keyword evidence="1" id="KW-0784">Thiamine biosynthesis</keyword>
<feature type="binding site" evidence="1">
    <location>
        <position position="44"/>
    </location>
    <ligand>
        <name>Mg(2+)</name>
        <dbReference type="ChEBI" id="CHEBI:18420"/>
        <label>2</label>
    </ligand>
</feature>
<dbReference type="CDD" id="cd02194">
    <property type="entry name" value="ThiL"/>
    <property type="match status" value="1"/>
</dbReference>
<dbReference type="InterPro" id="IPR016188">
    <property type="entry name" value="PurM-like_N"/>
</dbReference>
<evidence type="ECO:0000313" key="4">
    <source>
        <dbReference type="EMBL" id="GAE27276.1"/>
    </source>
</evidence>
<feature type="binding site" evidence="1">
    <location>
        <position position="237"/>
    </location>
    <ligand>
        <name>substrate</name>
    </ligand>
</feature>
<dbReference type="AlphaFoldDB" id="W4Q5A6"/>
<keyword evidence="5" id="KW-1185">Reference proteome</keyword>
<dbReference type="InterPro" id="IPR036921">
    <property type="entry name" value="PurM-like_N_sf"/>
</dbReference>
<feature type="binding site" evidence="1">
    <location>
        <position position="190"/>
    </location>
    <ligand>
        <name>Mg(2+)</name>
        <dbReference type="ChEBI" id="CHEBI:18420"/>
        <label>5</label>
    </ligand>
</feature>
<feature type="binding site" evidence="1">
    <location>
        <begin position="91"/>
        <end position="92"/>
    </location>
    <ligand>
        <name>ATP</name>
        <dbReference type="ChEBI" id="CHEBI:30616"/>
    </ligand>
</feature>
<dbReference type="Proteomes" id="UP000018890">
    <property type="component" value="Unassembled WGS sequence"/>
</dbReference>
<protein>
    <recommendedName>
        <fullName evidence="1">Thiamine-monophosphate kinase</fullName>
        <shortName evidence="1">TMP kinase</shortName>
        <shortName evidence="1">Thiamine-phosphate kinase</shortName>
        <ecNumber evidence="1">2.7.4.16</ecNumber>
    </recommendedName>
</protein>
<feature type="binding site" evidence="1">
    <location>
        <position position="15"/>
    </location>
    <ligand>
        <name>Mg(2+)</name>
        <dbReference type="ChEBI" id="CHEBI:18420"/>
        <label>4</label>
    </ligand>
</feature>
<feature type="binding site" evidence="1">
    <location>
        <position position="74"/>
    </location>
    <ligand>
        <name>ATP</name>
        <dbReference type="ChEBI" id="CHEBI:30616"/>
    </ligand>
</feature>
<dbReference type="SUPFAM" id="SSF56042">
    <property type="entry name" value="PurM C-terminal domain-like"/>
    <property type="match status" value="1"/>
</dbReference>
<dbReference type="GO" id="GO:0005524">
    <property type="term" value="F:ATP binding"/>
    <property type="evidence" value="ECO:0007669"/>
    <property type="project" value="UniProtKB-UniRule"/>
</dbReference>
<feature type="domain" description="PurM-like N-terminal" evidence="2">
    <location>
        <begin position="7"/>
        <end position="110"/>
    </location>
</feature>
<feature type="binding site" evidence="1">
    <location>
        <position position="187"/>
    </location>
    <ligand>
        <name>Mg(2+)</name>
        <dbReference type="ChEBI" id="CHEBI:18420"/>
        <label>3</label>
    </ligand>
</feature>
<comment type="function">
    <text evidence="1">Catalyzes the ATP-dependent phosphorylation of thiamine-monophosphate (TMP) to form thiamine-pyrophosphate (TPP), the active form of vitamin B1.</text>
</comment>
<dbReference type="NCBIfam" id="TIGR01379">
    <property type="entry name" value="thiL"/>
    <property type="match status" value="1"/>
</dbReference>
<evidence type="ECO:0000259" key="2">
    <source>
        <dbReference type="Pfam" id="PF00586"/>
    </source>
</evidence>
<dbReference type="Pfam" id="PF00586">
    <property type="entry name" value="AIRS"/>
    <property type="match status" value="1"/>
</dbReference>
<gene>
    <name evidence="1" type="primary">thiL</name>
    <name evidence="4" type="ORF">JCM9140_3405</name>
</gene>
<comment type="similarity">
    <text evidence="1">Belongs to the thiamine-monophosphate kinase family.</text>
</comment>
<comment type="pathway">
    <text evidence="1">Cofactor biosynthesis; thiamine diphosphate biosynthesis; thiamine diphosphate from thiamine phosphate: step 1/1.</text>
</comment>
<dbReference type="PANTHER" id="PTHR30270">
    <property type="entry name" value="THIAMINE-MONOPHOSPHATE KINASE"/>
    <property type="match status" value="1"/>
</dbReference>
<feature type="binding site" evidence="1">
    <location>
        <position position="293"/>
    </location>
    <ligand>
        <name>substrate</name>
    </ligand>
</feature>
<dbReference type="UniPathway" id="UPA00060">
    <property type="reaction ID" value="UER00142"/>
</dbReference>
<dbReference type="InterPro" id="IPR010918">
    <property type="entry name" value="PurM-like_C_dom"/>
</dbReference>
<feature type="binding site" evidence="1">
    <location>
        <position position="44"/>
    </location>
    <ligand>
        <name>Mg(2+)</name>
        <dbReference type="ChEBI" id="CHEBI:18420"/>
        <label>3</label>
    </ligand>
</feature>
<dbReference type="EC" id="2.7.4.16" evidence="1"/>
<dbReference type="GO" id="GO:0009228">
    <property type="term" value="P:thiamine biosynthetic process"/>
    <property type="evidence" value="ECO:0007669"/>
    <property type="project" value="UniProtKB-KW"/>
</dbReference>
<dbReference type="InterPro" id="IPR006283">
    <property type="entry name" value="ThiL-like"/>
</dbReference>
<feature type="domain" description="PurM-like C-terminal" evidence="3">
    <location>
        <begin position="123"/>
        <end position="274"/>
    </location>
</feature>
<comment type="caution">
    <text evidence="1">Lacks conserved residue(s) required for the propagation of feature annotation.</text>
</comment>
<keyword evidence="1" id="KW-0460">Magnesium</keyword>
<feature type="binding site" evidence="1">
    <location>
        <position position="15"/>
    </location>
    <ligand>
        <name>Mg(2+)</name>
        <dbReference type="ChEBI" id="CHEBI:18420"/>
        <label>1</label>
    </ligand>
</feature>
<dbReference type="PIRSF" id="PIRSF005303">
    <property type="entry name" value="Thiam_monoph_kin"/>
    <property type="match status" value="1"/>
</dbReference>
<dbReference type="InterPro" id="IPR036676">
    <property type="entry name" value="PurM-like_C_sf"/>
</dbReference>
<feature type="binding site" evidence="1">
    <location>
        <position position="118"/>
    </location>
    <ligand>
        <name>ATP</name>
        <dbReference type="ChEBI" id="CHEBI:30616"/>
    </ligand>
</feature>
<keyword evidence="1" id="KW-0479">Metal-binding</keyword>
<dbReference type="STRING" id="1236970.JCM9140_3405"/>
<feature type="binding site" evidence="1">
    <location>
        <position position="15"/>
    </location>
    <ligand>
        <name>Mg(2+)</name>
        <dbReference type="ChEBI" id="CHEBI:18420"/>
        <label>2</label>
    </ligand>
</feature>
<feature type="binding site" evidence="1">
    <location>
        <position position="189"/>
    </location>
    <ligand>
        <name>ATP</name>
        <dbReference type="ChEBI" id="CHEBI:30616"/>
    </ligand>
</feature>
<comment type="miscellaneous">
    <text evidence="1">Reaction mechanism of ThiL seems to utilize a direct, inline transfer of the gamma-phosphate of ATP to TMP rather than a phosphorylated enzyme intermediate.</text>
</comment>
<dbReference type="Pfam" id="PF02769">
    <property type="entry name" value="AIRS_C"/>
    <property type="match status" value="1"/>
</dbReference>
<feature type="binding site" evidence="1">
    <location>
        <position position="44"/>
    </location>
    <ligand>
        <name>Mg(2+)</name>
        <dbReference type="ChEBI" id="CHEBI:18420"/>
        <label>4</label>
    </ligand>
</feature>
<sequence>MYAGSSEMEQVVCVDTMVEGVHFRKDTLSSFQIGKKALAINISDIAAMGAIPTYYLVSVAVPPTWTEEELSEIYEGMNELAKRYEIDLIGGDTVSSNDALVITVTAIGKVEQGKAIFRSDARADDIVFLTGYVGGSAAGLDVLFEKGFNGLFSDKEKQLVKAHQEPTPHVEAGRILAKSNARISLNDVSDGVASEANELAEASQARLIIEQERIPLHPAMSEYSVERQLKFAMFGGEDFVLIGTVPKEKKEEISTQFRKSGLPFHEIGFMEAGEPSVFIKEGNERKKIQKHGYNHFQKRG</sequence>
<evidence type="ECO:0000256" key="1">
    <source>
        <dbReference type="HAMAP-Rule" id="MF_02128"/>
    </source>
</evidence>
<feature type="binding site" evidence="1">
    <location>
        <position position="15"/>
    </location>
    <ligand>
        <name>Mg(2+)</name>
        <dbReference type="ChEBI" id="CHEBI:18420"/>
        <label>3</label>
    </ligand>
</feature>
<reference evidence="4" key="1">
    <citation type="journal article" date="2014" name="Genome Announc.">
        <title>Draft Genome Sequences of Three Alkaliphilic Bacillus Strains, Bacillus wakoensis JCM 9140T, Bacillus akibai JCM 9157T, and Bacillus hemicellulosilyticus JCM 9152T.</title>
        <authorList>
            <person name="Yuki M."/>
            <person name="Oshima K."/>
            <person name="Suda W."/>
            <person name="Oshida Y."/>
            <person name="Kitamura K."/>
            <person name="Iida T."/>
            <person name="Hattori M."/>
            <person name="Ohkuma M."/>
        </authorList>
    </citation>
    <scope>NUCLEOTIDE SEQUENCE [LARGE SCALE GENOMIC DNA]</scope>
    <source>
        <strain evidence="4">JCM 9140</strain>
    </source>
</reference>
<dbReference type="GO" id="GO:0009030">
    <property type="term" value="F:thiamine-phosphate kinase activity"/>
    <property type="evidence" value="ECO:0007669"/>
    <property type="project" value="UniProtKB-UniRule"/>
</dbReference>
<feature type="binding site" evidence="1">
    <location>
        <position position="92"/>
    </location>
    <ligand>
        <name>Mg(2+)</name>
        <dbReference type="ChEBI" id="CHEBI:18420"/>
        <label>1</label>
    </ligand>
</feature>
<dbReference type="Gene3D" id="3.90.650.10">
    <property type="entry name" value="PurM-like C-terminal domain"/>
    <property type="match status" value="1"/>
</dbReference>
<keyword evidence="1" id="KW-0547">Nucleotide-binding</keyword>
<dbReference type="HAMAP" id="MF_02128">
    <property type="entry name" value="TMP_kinase"/>
    <property type="match status" value="1"/>
</dbReference>
<feature type="binding site" evidence="1">
    <location>
        <position position="22"/>
    </location>
    <ligand>
        <name>substrate</name>
    </ligand>
</feature>
<dbReference type="SUPFAM" id="SSF55326">
    <property type="entry name" value="PurM N-terminal domain-like"/>
    <property type="match status" value="1"/>
</dbReference>
<dbReference type="GO" id="GO:0009229">
    <property type="term" value="P:thiamine diphosphate biosynthetic process"/>
    <property type="evidence" value="ECO:0007669"/>
    <property type="project" value="UniProtKB-UniRule"/>
</dbReference>
<keyword evidence="1 4" id="KW-0418">Kinase</keyword>
<keyword evidence="1" id="KW-0067">ATP-binding</keyword>
<evidence type="ECO:0000259" key="3">
    <source>
        <dbReference type="Pfam" id="PF02769"/>
    </source>
</evidence>
<dbReference type="Gene3D" id="3.30.1330.10">
    <property type="entry name" value="PurM-like, N-terminal domain"/>
    <property type="match status" value="1"/>
</dbReference>
<dbReference type="PANTHER" id="PTHR30270:SF0">
    <property type="entry name" value="THIAMINE-MONOPHOSPHATE KINASE"/>
    <property type="match status" value="1"/>
</dbReference>
<evidence type="ECO:0000313" key="5">
    <source>
        <dbReference type="Proteomes" id="UP000018890"/>
    </source>
</evidence>
<name>W4Q5A6_9BACI</name>
<comment type="caution">
    <text evidence="4">The sequence shown here is derived from an EMBL/GenBank/DDBJ whole genome shotgun (WGS) entry which is preliminary data.</text>
</comment>
<keyword evidence="1" id="KW-0808">Transferase</keyword>
<dbReference type="GO" id="GO:0000287">
    <property type="term" value="F:magnesium ion binding"/>
    <property type="evidence" value="ECO:0007669"/>
    <property type="project" value="UniProtKB-UniRule"/>
</dbReference>